<reference evidence="15" key="1">
    <citation type="journal article" date="2015" name="MBio">
        <title>Genome-Resolved Metagenomic Analysis Reveals Roles for Candidate Phyla and Other Microbial Community Members in Biogeochemical Transformations in Oil Reservoirs.</title>
        <authorList>
            <person name="Hu P."/>
            <person name="Tom L."/>
            <person name="Singh A."/>
            <person name="Thomas B.C."/>
            <person name="Baker B.J."/>
            <person name="Piceno Y.M."/>
            <person name="Andersen G.L."/>
            <person name="Banfield J.F."/>
        </authorList>
    </citation>
    <scope>NUCLEOTIDE SEQUENCE [LARGE SCALE GENOMIC DNA]</scope>
</reference>
<keyword evidence="8 12" id="KW-0630">Potassium</keyword>
<feature type="transmembrane region" description="Helical" evidence="13">
    <location>
        <begin position="395"/>
        <end position="415"/>
    </location>
</feature>
<dbReference type="PIRSF" id="PIRSF006247">
    <property type="entry name" value="TrkH"/>
    <property type="match status" value="1"/>
</dbReference>
<feature type="binding site" evidence="12">
    <location>
        <position position="313"/>
    </location>
    <ligand>
        <name>K(+)</name>
        <dbReference type="ChEBI" id="CHEBI:29103"/>
    </ligand>
</feature>
<keyword evidence="6" id="KW-0633">Potassium transport</keyword>
<evidence type="ECO:0000256" key="13">
    <source>
        <dbReference type="SAM" id="Phobius"/>
    </source>
</evidence>
<feature type="transmembrane region" description="Helical" evidence="13">
    <location>
        <begin position="330"/>
        <end position="358"/>
    </location>
</feature>
<evidence type="ECO:0000256" key="2">
    <source>
        <dbReference type="ARBA" id="ARBA00009137"/>
    </source>
</evidence>
<feature type="transmembrane region" description="Helical" evidence="13">
    <location>
        <begin position="181"/>
        <end position="200"/>
    </location>
</feature>
<dbReference type="AlphaFoldDB" id="A0A101FG19"/>
<evidence type="ECO:0000256" key="4">
    <source>
        <dbReference type="ARBA" id="ARBA00022475"/>
    </source>
</evidence>
<feature type="transmembrane region" description="Helical" evidence="13">
    <location>
        <begin position="134"/>
        <end position="153"/>
    </location>
</feature>
<evidence type="ECO:0000256" key="5">
    <source>
        <dbReference type="ARBA" id="ARBA00022519"/>
    </source>
</evidence>
<feature type="binding site" evidence="12">
    <location>
        <position position="110"/>
    </location>
    <ligand>
        <name>K(+)</name>
        <dbReference type="ChEBI" id="CHEBI:29103"/>
    </ligand>
</feature>
<feature type="binding site" evidence="12">
    <location>
        <position position="314"/>
    </location>
    <ligand>
        <name>K(+)</name>
        <dbReference type="ChEBI" id="CHEBI:29103"/>
    </ligand>
</feature>
<evidence type="ECO:0000256" key="11">
    <source>
        <dbReference type="ARBA" id="ARBA00023136"/>
    </source>
</evidence>
<evidence type="ECO:0000256" key="6">
    <source>
        <dbReference type="ARBA" id="ARBA00022538"/>
    </source>
</evidence>
<evidence type="ECO:0000256" key="8">
    <source>
        <dbReference type="ARBA" id="ARBA00022958"/>
    </source>
</evidence>
<feature type="transmembrane region" description="Helical" evidence="13">
    <location>
        <begin position="9"/>
        <end position="31"/>
    </location>
</feature>
<feature type="binding site" evidence="12">
    <location>
        <position position="109"/>
    </location>
    <ligand>
        <name>K(+)</name>
        <dbReference type="ChEBI" id="CHEBI:29103"/>
    </ligand>
</feature>
<organism evidence="14 15">
    <name type="scientific">Thermacetogenium phaeum</name>
    <dbReference type="NCBI Taxonomy" id="85874"/>
    <lineage>
        <taxon>Bacteria</taxon>
        <taxon>Bacillati</taxon>
        <taxon>Bacillota</taxon>
        <taxon>Clostridia</taxon>
        <taxon>Thermoanaerobacterales</taxon>
        <taxon>Thermoanaerobacteraceae</taxon>
        <taxon>Thermacetogenium</taxon>
    </lineage>
</organism>
<dbReference type="Pfam" id="PF02386">
    <property type="entry name" value="TrkH"/>
    <property type="match status" value="1"/>
</dbReference>
<dbReference type="Proteomes" id="UP000053326">
    <property type="component" value="Unassembled WGS sequence"/>
</dbReference>
<gene>
    <name evidence="14" type="ORF">XD66_0930</name>
</gene>
<keyword evidence="11 13" id="KW-0472">Membrane</keyword>
<dbReference type="PATRIC" id="fig|85874.4.peg.304"/>
<feature type="transmembrane region" description="Helical" evidence="13">
    <location>
        <begin position="234"/>
        <end position="254"/>
    </location>
</feature>
<feature type="transmembrane region" description="Helical" evidence="13">
    <location>
        <begin position="453"/>
        <end position="473"/>
    </location>
</feature>
<keyword evidence="7 13" id="KW-0812">Transmembrane</keyword>
<name>A0A101FG19_9THEO</name>
<dbReference type="GO" id="GO:0046872">
    <property type="term" value="F:metal ion binding"/>
    <property type="evidence" value="ECO:0007669"/>
    <property type="project" value="UniProtKB-KW"/>
</dbReference>
<dbReference type="InterPro" id="IPR003445">
    <property type="entry name" value="Cat_transpt"/>
</dbReference>
<feature type="binding site" evidence="12">
    <location>
        <position position="218"/>
    </location>
    <ligand>
        <name>K(+)</name>
        <dbReference type="ChEBI" id="CHEBI:29103"/>
    </ligand>
</feature>
<accession>A0A101FG19</accession>
<keyword evidence="4" id="KW-1003">Cell membrane</keyword>
<evidence type="ECO:0000313" key="15">
    <source>
        <dbReference type="Proteomes" id="UP000053326"/>
    </source>
</evidence>
<keyword evidence="3" id="KW-0813">Transport</keyword>
<keyword evidence="10" id="KW-0406">Ion transport</keyword>
<comment type="caution">
    <text evidence="14">The sequence shown here is derived from an EMBL/GenBank/DDBJ whole genome shotgun (WGS) entry which is preliminary data.</text>
</comment>
<evidence type="ECO:0000313" key="14">
    <source>
        <dbReference type="EMBL" id="KUK36360.1"/>
    </source>
</evidence>
<comment type="subcellular location">
    <subcellularLocation>
        <location evidence="1">Cell inner membrane</location>
        <topology evidence="1">Multi-pass membrane protein</topology>
    </subcellularLocation>
</comment>
<feature type="binding site" evidence="12">
    <location>
        <position position="431"/>
    </location>
    <ligand>
        <name>K(+)</name>
        <dbReference type="ChEBI" id="CHEBI:29103"/>
    </ligand>
</feature>
<feature type="binding site" evidence="12">
    <location>
        <position position="430"/>
    </location>
    <ligand>
        <name>K(+)</name>
        <dbReference type="ChEBI" id="CHEBI:29103"/>
    </ligand>
</feature>
<dbReference type="GO" id="GO:0005886">
    <property type="term" value="C:plasma membrane"/>
    <property type="evidence" value="ECO:0007669"/>
    <property type="project" value="UniProtKB-SubCell"/>
</dbReference>
<keyword evidence="9 13" id="KW-1133">Transmembrane helix</keyword>
<dbReference type="GO" id="GO:0015379">
    <property type="term" value="F:potassium:chloride symporter activity"/>
    <property type="evidence" value="ECO:0007669"/>
    <property type="project" value="InterPro"/>
</dbReference>
<keyword evidence="5" id="KW-0997">Cell inner membrane</keyword>
<feature type="transmembrane region" description="Helical" evidence="13">
    <location>
        <begin position="274"/>
        <end position="293"/>
    </location>
</feature>
<evidence type="ECO:0000256" key="1">
    <source>
        <dbReference type="ARBA" id="ARBA00004429"/>
    </source>
</evidence>
<evidence type="ECO:0000256" key="9">
    <source>
        <dbReference type="ARBA" id="ARBA00022989"/>
    </source>
</evidence>
<evidence type="ECO:0000256" key="3">
    <source>
        <dbReference type="ARBA" id="ARBA00022448"/>
    </source>
</evidence>
<dbReference type="InterPro" id="IPR004772">
    <property type="entry name" value="TrkH"/>
</dbReference>
<sequence length="480" mass="51752">MNIHLVAHLLGRSLVFLGLTMVFPLFWAVYYQGPDRAALLSSALITLASGVAVALLVPPRGDIRYREGFAIVTFGWLLVSLYGALPYLLCGVCSGFPDAFFESMSGFTTTGASILTDVEAVPKGILFWRSLTQWLGGMGIIVFLVAFLSHVGVGANQLFRAEVPGPVADKIKPRISEAAKILWLIYLFLTVLETALLWFFGMPLFDALCHAFTTISTGGYSPRNASIGYYDSAAIQWVITIFMFLSGTNFALYYQALRGRSLKAFWRSDEFRCYFSVVLLATLITAVSIRSLFPGGEPLVRAAAFQVFSVITTTGFTTADFSLWSPVAQAVLVSLMFIGGCSGSTGGSVKVGRVLILLRQGMLELKRLIHPRAVLSLKIDGKNISKDLVVNSLEFFFLYLAIAGVATIIMAATGLDLVSAFTSVAATLGNVGPGLGAVGPAGNYAAVSAFGKVFLSILMLLGRLEIFTVLVLLSPGFWKR</sequence>
<protein>
    <submittedName>
        <fullName evidence="14">Trk system potassium uptake protein TrkH</fullName>
    </submittedName>
</protein>
<feature type="transmembrane region" description="Helical" evidence="13">
    <location>
        <begin position="69"/>
        <end position="89"/>
    </location>
</feature>
<evidence type="ECO:0000256" key="12">
    <source>
        <dbReference type="PIRSR" id="PIRSR006247-1"/>
    </source>
</evidence>
<dbReference type="EMBL" id="LGFO01000109">
    <property type="protein sequence ID" value="KUK36360.1"/>
    <property type="molecule type" value="Genomic_DNA"/>
</dbReference>
<dbReference type="PANTHER" id="PTHR32024">
    <property type="entry name" value="TRK SYSTEM POTASSIUM UPTAKE PROTEIN TRKG-RELATED"/>
    <property type="match status" value="1"/>
</dbReference>
<dbReference type="PANTHER" id="PTHR32024:SF2">
    <property type="entry name" value="TRK SYSTEM POTASSIUM UPTAKE PROTEIN TRKG-RELATED"/>
    <property type="match status" value="1"/>
</dbReference>
<evidence type="ECO:0000256" key="10">
    <source>
        <dbReference type="ARBA" id="ARBA00023065"/>
    </source>
</evidence>
<dbReference type="NCBIfam" id="TIGR00933">
    <property type="entry name" value="2a38"/>
    <property type="match status" value="1"/>
</dbReference>
<evidence type="ECO:0000256" key="7">
    <source>
        <dbReference type="ARBA" id="ARBA00022692"/>
    </source>
</evidence>
<proteinExistence type="inferred from homology"/>
<keyword evidence="12" id="KW-0479">Metal-binding</keyword>
<comment type="similarity">
    <text evidence="2">Belongs to the TrkH potassium transport family.</text>
</comment>
<feature type="transmembrane region" description="Helical" evidence="13">
    <location>
        <begin position="37"/>
        <end position="57"/>
    </location>
</feature>